<keyword evidence="8" id="KW-0732">Signal</keyword>
<evidence type="ECO:0000256" key="6">
    <source>
        <dbReference type="SAM" id="Coils"/>
    </source>
</evidence>
<evidence type="ECO:0000256" key="8">
    <source>
        <dbReference type="SAM" id="SignalP"/>
    </source>
</evidence>
<dbReference type="PANTHER" id="PTHR10925">
    <property type="entry name" value="N-ACETYLTRANSFERASE 10"/>
    <property type="match status" value="1"/>
</dbReference>
<evidence type="ECO:0000313" key="11">
    <source>
        <dbReference type="Proteomes" id="UP000626109"/>
    </source>
</evidence>
<comment type="subcellular location">
    <subcellularLocation>
        <location evidence="1">Nucleus</location>
    </subcellularLocation>
</comment>
<feature type="signal peptide" evidence="8">
    <location>
        <begin position="1"/>
        <end position="25"/>
    </location>
</feature>
<dbReference type="Pfam" id="PF05127">
    <property type="entry name" value="NAT10_TcmA_helicase"/>
    <property type="match status" value="1"/>
</dbReference>
<dbReference type="GO" id="GO:0005634">
    <property type="term" value="C:nucleus"/>
    <property type="evidence" value="ECO:0007669"/>
    <property type="project" value="UniProtKB-SubCell"/>
</dbReference>
<evidence type="ECO:0000256" key="2">
    <source>
        <dbReference type="ARBA" id="ARBA00022679"/>
    </source>
</evidence>
<dbReference type="InterPro" id="IPR032672">
    <property type="entry name" value="TmcA/NAT10/Kre33"/>
</dbReference>
<dbReference type="SUPFAM" id="SSF52540">
    <property type="entry name" value="P-loop containing nucleoside triphosphate hydrolases"/>
    <property type="match status" value="1"/>
</dbReference>
<keyword evidence="6" id="KW-0175">Coiled coil</keyword>
<feature type="region of interest" description="Disordered" evidence="7">
    <location>
        <begin position="978"/>
        <end position="1000"/>
    </location>
</feature>
<dbReference type="Gene3D" id="3.40.50.300">
    <property type="entry name" value="P-loop containing nucleotide triphosphate hydrolases"/>
    <property type="match status" value="1"/>
</dbReference>
<evidence type="ECO:0000256" key="3">
    <source>
        <dbReference type="ARBA" id="ARBA00022741"/>
    </source>
</evidence>
<dbReference type="Proteomes" id="UP000626109">
    <property type="component" value="Unassembled WGS sequence"/>
</dbReference>
<dbReference type="GO" id="GO:1990883">
    <property type="term" value="F:18S rRNA cytidine N-acetyltransferase activity"/>
    <property type="evidence" value="ECO:0007669"/>
    <property type="project" value="TreeGrafter"/>
</dbReference>
<accession>A0A813LY77</accession>
<dbReference type="GO" id="GO:1904812">
    <property type="term" value="P:rRNA acetylation involved in maturation of SSU-rRNA"/>
    <property type="evidence" value="ECO:0007669"/>
    <property type="project" value="TreeGrafter"/>
</dbReference>
<feature type="coiled-coil region" evidence="6">
    <location>
        <begin position="99"/>
        <end position="133"/>
    </location>
</feature>
<proteinExistence type="predicted"/>
<evidence type="ECO:0000256" key="5">
    <source>
        <dbReference type="ARBA" id="ARBA00023315"/>
    </source>
</evidence>
<dbReference type="InterPro" id="IPR027417">
    <property type="entry name" value="P-loop_NTPase"/>
</dbReference>
<dbReference type="PANTHER" id="PTHR10925:SF5">
    <property type="entry name" value="RNA CYTIDINE ACETYLTRANSFERASE"/>
    <property type="match status" value="1"/>
</dbReference>
<evidence type="ECO:0000259" key="9">
    <source>
        <dbReference type="Pfam" id="PF05127"/>
    </source>
</evidence>
<feature type="domain" description="TcmA/NAT10 helicase" evidence="9">
    <location>
        <begin position="3070"/>
        <end position="3203"/>
    </location>
</feature>
<dbReference type="GO" id="GO:0000049">
    <property type="term" value="F:tRNA binding"/>
    <property type="evidence" value="ECO:0007669"/>
    <property type="project" value="TreeGrafter"/>
</dbReference>
<evidence type="ECO:0000256" key="4">
    <source>
        <dbReference type="ARBA" id="ARBA00022840"/>
    </source>
</evidence>
<name>A0A813LY77_POLGL</name>
<reference evidence="10" key="1">
    <citation type="submission" date="2021-02" db="EMBL/GenBank/DDBJ databases">
        <authorList>
            <person name="Dougan E. K."/>
            <person name="Rhodes N."/>
            <person name="Thang M."/>
            <person name="Chan C."/>
        </authorList>
    </citation>
    <scope>NUCLEOTIDE SEQUENCE</scope>
</reference>
<comment type="caution">
    <text evidence="10">The sequence shown here is derived from an EMBL/GenBank/DDBJ whole genome shotgun (WGS) entry which is preliminary data.</text>
</comment>
<protein>
    <recommendedName>
        <fullName evidence="9">TcmA/NAT10 helicase domain-containing protein</fullName>
    </recommendedName>
</protein>
<dbReference type="EMBL" id="CAJNNW010037399">
    <property type="protein sequence ID" value="CAE8741508.1"/>
    <property type="molecule type" value="Genomic_DNA"/>
</dbReference>
<dbReference type="GO" id="GO:0005524">
    <property type="term" value="F:ATP binding"/>
    <property type="evidence" value="ECO:0007669"/>
    <property type="project" value="UniProtKB-KW"/>
</dbReference>
<keyword evidence="4" id="KW-0067">ATP-binding</keyword>
<keyword evidence="5" id="KW-0012">Acyltransferase</keyword>
<gene>
    <name evidence="10" type="ORF">PGLA2088_LOCUS50506</name>
</gene>
<organism evidence="10 11">
    <name type="scientific">Polarella glacialis</name>
    <name type="common">Dinoflagellate</name>
    <dbReference type="NCBI Taxonomy" id="89957"/>
    <lineage>
        <taxon>Eukaryota</taxon>
        <taxon>Sar</taxon>
        <taxon>Alveolata</taxon>
        <taxon>Dinophyceae</taxon>
        <taxon>Suessiales</taxon>
        <taxon>Suessiaceae</taxon>
        <taxon>Polarella</taxon>
    </lineage>
</organism>
<sequence length="3209" mass="343112">MVRMIQPRRLPAAAFMRLLWAATAAQLFAEGGATSCVAGPSLQCDGSSMETASLLQAKKFSGTIQGAAASESSVEASQQVLVGMLARLEASQQVLVGKMDGMREEVKEAHEEMQKAEKIAEFQATQIDNLQARSPVPDASLAGVAVNSPAVTALLLAKLGNQSGELAQSCARKAKFGGASPRAVDVAAVQAVKEAAAAGAFRGAACSDGMVALLDFGVESVKTTCCSALQTDCAGCASSAGNSCQLCAGGFLKRKGGCVACADSAGWASERGLSCAKLPGSACSDVKVRGESSNEACCQCGGGHITPTPFVYPDTRWSLGSQILLQPMPRTAERYTLNKDCELAAWNMTMDGSTGAISTLPGRSVPSEAFSFQCEVTAHQVPGVSLTVVVMVAADFLTYESNLLVFNSGTRHQPRKSNGLWTDFGMSCAPRPSWLQISSDGELSLTTGSNTESGAAGGVTAAEEDTYFGQDGAVCVVTALSDGRQKKTSFVVVKPRPWPSLKYDSASVAITIGEELVPMQPQLPAKQGLMKPAVFEVACNVIAAAGLPDTILFEFDRVLRTGFVAGQSILQVGADGQVSIAPSFSLSEVFDSMDPVGSARKTLSLHCGVWGVFADLGVPPVKAALDIELRDSICWVPQSFAGQALEDAAAMSQPQCRSRCRASKSCSHFLWSPTEKTCWRYRLDALGPEVTAFAKVTSCTEGITCLDVKHDAWYLAGQYCPLGQDSWRGGVVYRQAGATVQDSSFLSAYHSAAVDGEVKTLDGSSCSEGDWILRAQAPGHDFVDVKSGRFALRGEAQSCVSEPQGNVTWAVNDCAAPNLGPGQEGGLQALVVDDPNTVPAEDFCMGSRRAHELMGSNNSFVPKPFSIVQGQFSCPSRQLLPGKAGLHYETETEAFEASACESRCRVQESCRFFFQGTQHGTKTCRLFSDCDSLVREFSLSGKLMAMPRQASCQVSDPEACWATTMRRSFLSSSAFSFSSQSEKQSPSDRALPPKPADPPAQGMVAWFKSENAGSTWPSSVGEFVGTAGQRGVIRELGAGYGADQPVTYINGGTNSDFDFGKVLKSTFSICSVSRYTGGAVKEILGGGSRQMSHGHWVGQAGVAYYQEWVTPSSNKGPSMDWLVFCGTNGDQQVYDGMKNIATKAAKKGGNQNLKANGCASSGNSDFAVMEVITWDRALSQTEFETATQYLQWRLRVGAQVETSEHLATLWENNFKPEKEVSDVKNTEFVHDLSNGYKATLTGWTHTRFYADGFVRNIAGSGTAVIDGLTPGAPYLYHVYQRSTFTSQQVQHQLSVNHGPAFNTFQNDVDSPSASGLVVATPRGEIRFEFIRIGGQVHLSGIALAAVGSSSTISKPADPPAEGMVAWFKSENAGSTWPSSVGEFVGTAGQRGVIRELGAGYGADQPVTYINGGTNSDFDFGKVLKSTFSICSVSRYTGGAVKEILGGGSRQMSHGHWGGQAGVAYYQEWVTPSSNKGPSMDWLVFCGTNGDQQVYDGMKNIATKAAKKGGNQNLKANGCASSGNSDFAVMEVITWDRALSQTEFETATQYLQWRLRVGAQVETSEHLATLWESNFKPEKEVSDVSNTEFVHDLSNGYKATLTGWTHTRFYADGFVRNIAGSGTAVIDGLTPGAPYLYHVYQRSTFTSQQVQHQLSVNHGPAFNTFQNEVDSPSASGLVVATPRGEIRFEFIRIGGQVHLSGIALALAGDEAALVQSDASSKARSLGSAAARESGFRHLHLYQQCDTAKLLGGLGVEACARPAHREPASHSWQHKRPLPKTFGHGSQLLLSCWEERFAGLQGSEQEGRSEQLACVNGEWFNSQDQPQLGDFTCQACVQVAGPGYAAYDQRNEQELYHFNRMKLSIFSELGMVAELSKHPKNTYCLQQAAAGVSSSAMGMVASTSCPAVLVAQVTSESEPESRVVRLLGEGEATAWQCLAGISTPEGSATLEHTACNTSDRSQLVNPGELAMSMWTLLVEASREQHGLQGAYAAYCGKQAALNNLNFGQVFAGNMINSSTTCSATHSANADWPDWWHLLADNPVICGTGEALTGIRLEASLKTYKRECSKIGGLGACMEYYSAQVEVNGFAASKANWERTMMMLEADCGENALLSGFHFEFSQGGKWARVRYTCCKAGGAPVVIEARGLEQSLVSDFDKIFCPHGKDVSGRLTYLSSSGETLAFNHQTGRWCIGGKCSEVGAGVTPLGLSGPNFDVVAVSDFVGEFGIPVPKSGEDRAMKAPERPGAPEFPKLETFNAEQPTYSAECLDYKDLWNRVSETFKNDAGETITEESKLNADPSTVGTELPDYHPCQVARSAGGIFGELGKGDGSKAVENMMYSDWNKCMQGDIDRDLADATLEWHAAINDAVSHVVERTQDVYCDTAPDVVAAPLGAGFSSSPSDLCADTGKLYQTMLALDGPFSKLGLATRHFQIQDEGHEACNPLQVGFARAFCDIHCVRDAVIRGDRGIIRNLEHATRKTNKNMEKMMKWSVDANRVETGWLGDKIDYSDGVSTKYLQETLQNLNGEKAQLLQGTRVATESMLAELSGFAKAASFNELSRVTAQSALERFLGSADLDAQGPNATQAAAVLGQLDSLHQTLRRAAGKAQKSEVVGRQLAGEIRNLQQQARLQSNMLGVYRQLSNVSRGLAVRHSSGEQRAALLSLDRIWWQLRDRLDEYLDQAEEEVESFQASFDEFTAYEHCSAGFSSLISTYTRSMAVMERSHRLLRATWRETSNLLGELASVIVDGEAFPTFVRAEGCGSSLLKQTMQQARSAVGGMKMLLHRFKVSGLAAPDNSAVLQAVKRIQEARNSAVKGCPGNSENQQTYSKLYLGAIAIEDTARAGMVNTDVGFDPGFWTSRSVYHYHTILGYGSLQRSGADEAVLGAEVTSWAFGQVRKLGALGRSFHAAVIFDPEELMPETLWAAAETVRGGGLVALVLPDDCGLFGGAAELTGGGGGVCPAARHSLFPRLVQALHAGGCLVDAQLRLLRPFSPPTRKLQTREFVAGGGVPASTMELQEVADVEAKEAEALLQGGDAKVLLDLTVTSDQRRVLAAALLALTRCPNGPGQDPLVITGRRGRGKSTLVGLLIAGAVSLPTWQVHAVVVTAPAAENVAELFRTARQGLTATGLAGRRNRGCLPLGPPGCESFCVLPQDESGSVVQVLFALPENAVGLLEALKGAGHCTLLVIDEAASLPVPELQALLQVPRFASI</sequence>
<evidence type="ECO:0000313" key="10">
    <source>
        <dbReference type="EMBL" id="CAE8741508.1"/>
    </source>
</evidence>
<keyword evidence="3" id="KW-0547">Nucleotide-binding</keyword>
<dbReference type="InterPro" id="IPR007807">
    <property type="entry name" value="TcmA/NAT10_helicase"/>
</dbReference>
<evidence type="ECO:0000256" key="1">
    <source>
        <dbReference type="ARBA" id="ARBA00004123"/>
    </source>
</evidence>
<keyword evidence="2" id="KW-0808">Transferase</keyword>
<evidence type="ECO:0000256" key="7">
    <source>
        <dbReference type="SAM" id="MobiDB-lite"/>
    </source>
</evidence>
<feature type="chain" id="PRO_5032878377" description="TcmA/NAT10 helicase domain-containing protein" evidence="8">
    <location>
        <begin position="26"/>
        <end position="3209"/>
    </location>
</feature>